<dbReference type="PANTHER" id="PTHR10983">
    <property type="entry name" value="1-ACYLGLYCEROL-3-PHOSPHATE ACYLTRANSFERASE-RELATED"/>
    <property type="match status" value="1"/>
</dbReference>
<dbReference type="RefSeq" id="WP_124326913.1">
    <property type="nucleotide sequence ID" value="NZ_BEXT01000001.1"/>
</dbReference>
<organism evidence="3 4">
    <name type="scientific">Desulfonema ishimotonii</name>
    <dbReference type="NCBI Taxonomy" id="45657"/>
    <lineage>
        <taxon>Bacteria</taxon>
        <taxon>Pseudomonadati</taxon>
        <taxon>Thermodesulfobacteriota</taxon>
        <taxon>Desulfobacteria</taxon>
        <taxon>Desulfobacterales</taxon>
        <taxon>Desulfococcaceae</taxon>
        <taxon>Desulfonema</taxon>
    </lineage>
</organism>
<evidence type="ECO:0000313" key="4">
    <source>
        <dbReference type="Proteomes" id="UP000288096"/>
    </source>
</evidence>
<reference evidence="4" key="2">
    <citation type="submission" date="2019-01" db="EMBL/GenBank/DDBJ databases">
        <title>Genome sequence of Desulfonema ishimotonii strain Tokyo 01.</title>
        <authorList>
            <person name="Fukui M."/>
        </authorList>
    </citation>
    <scope>NUCLEOTIDE SEQUENCE [LARGE SCALE GENOMIC DNA]</scope>
    <source>
        <strain evidence="4">Tokyo 01</strain>
    </source>
</reference>
<dbReference type="OrthoDB" id="319710at2"/>
<keyword evidence="4" id="KW-1185">Reference proteome</keyword>
<keyword evidence="1" id="KW-0472">Membrane</keyword>
<feature type="domain" description="Phospholipid/glycerol acyltransferase" evidence="2">
    <location>
        <begin position="89"/>
        <end position="231"/>
    </location>
</feature>
<keyword evidence="1" id="KW-1133">Transmembrane helix</keyword>
<dbReference type="SUPFAM" id="SSF69593">
    <property type="entry name" value="Glycerol-3-phosphate (1)-acyltransferase"/>
    <property type="match status" value="1"/>
</dbReference>
<protein>
    <submittedName>
        <fullName evidence="3">Acyltransferase</fullName>
    </submittedName>
</protein>
<dbReference type="GO" id="GO:0016746">
    <property type="term" value="F:acyltransferase activity"/>
    <property type="evidence" value="ECO:0007669"/>
    <property type="project" value="UniProtKB-KW"/>
</dbReference>
<dbReference type="Pfam" id="PF01553">
    <property type="entry name" value="Acyltransferase"/>
    <property type="match status" value="1"/>
</dbReference>
<gene>
    <name evidence="3" type="ORF">DENIS_0332</name>
</gene>
<proteinExistence type="predicted"/>
<dbReference type="NCBIfam" id="NF010621">
    <property type="entry name" value="PRK14014.1"/>
    <property type="match status" value="1"/>
</dbReference>
<dbReference type="Proteomes" id="UP000288096">
    <property type="component" value="Unassembled WGS sequence"/>
</dbReference>
<keyword evidence="3" id="KW-0012">Acyltransferase</keyword>
<evidence type="ECO:0000259" key="2">
    <source>
        <dbReference type="SMART" id="SM00563"/>
    </source>
</evidence>
<dbReference type="PANTHER" id="PTHR10983:SF16">
    <property type="entry name" value="LYSOCARDIOLIPIN ACYLTRANSFERASE 1"/>
    <property type="match status" value="1"/>
</dbReference>
<evidence type="ECO:0000313" key="3">
    <source>
        <dbReference type="EMBL" id="GBC59393.1"/>
    </source>
</evidence>
<keyword evidence="1" id="KW-0812">Transmembrane</keyword>
<dbReference type="InterPro" id="IPR002123">
    <property type="entry name" value="Plipid/glycerol_acylTrfase"/>
</dbReference>
<evidence type="ECO:0000256" key="1">
    <source>
        <dbReference type="SAM" id="Phobius"/>
    </source>
</evidence>
<dbReference type="EMBL" id="BEXT01000001">
    <property type="protein sequence ID" value="GBC59393.1"/>
    <property type="molecule type" value="Genomic_DNA"/>
</dbReference>
<keyword evidence="3" id="KW-0808">Transferase</keyword>
<dbReference type="AlphaFoldDB" id="A0A401FR07"/>
<dbReference type="CDD" id="cd07990">
    <property type="entry name" value="LPLAT_LCLAT1-like"/>
    <property type="match status" value="1"/>
</dbReference>
<sequence>MFKSLLTQLRGALSFLIYLVNTIFWVPQICLAAIVKFLIPLKPFRKLCDRFLNRWANNWIWINNLTTRTFCNIRWHVFGLESLKPDDWYMVVANHQSWVDILVLQKIFYRKIPFLKFFLKKELFWVPIIGLAWWALDFPFMKRYSSQFIKKNPHLKGRDLEVTRKACEKFKTIPVSVMNFAEGTRFTGKKHAKQDSPYVNLLKPKAGGMAFALNAMGGYLSHIVDVTIAYPGGAKTFWDYLCGNVTDIRVQVRTLPVTPEMLGNYFEDEQFRQAFQNWVNNLWTQKDQCITELLAAPQPSAETVSSVLPRFHAPFPVTEGNIFQEDSPNAGA</sequence>
<name>A0A401FR07_9BACT</name>
<feature type="transmembrane region" description="Helical" evidence="1">
    <location>
        <begin position="12"/>
        <end position="39"/>
    </location>
</feature>
<accession>A0A401FR07</accession>
<comment type="caution">
    <text evidence="3">The sequence shown here is derived from an EMBL/GenBank/DDBJ whole genome shotgun (WGS) entry which is preliminary data.</text>
</comment>
<reference evidence="4" key="1">
    <citation type="submission" date="2017-11" db="EMBL/GenBank/DDBJ databases">
        <authorList>
            <person name="Watanabe M."/>
            <person name="Kojima H."/>
        </authorList>
    </citation>
    <scope>NUCLEOTIDE SEQUENCE [LARGE SCALE GENOMIC DNA]</scope>
    <source>
        <strain evidence="4">Tokyo 01</strain>
    </source>
</reference>
<dbReference type="SMART" id="SM00563">
    <property type="entry name" value="PlsC"/>
    <property type="match status" value="1"/>
</dbReference>